<dbReference type="BioCyc" id="PSP1104324:GJSN-1161-MONOMER"/>
<dbReference type="OrthoDB" id="27879at2157"/>
<keyword evidence="1" id="KW-0812">Transmembrane</keyword>
<keyword evidence="1" id="KW-0472">Membrane</keyword>
<keyword evidence="3" id="KW-1185">Reference proteome</keyword>
<accession>G7VCT3</accession>
<feature type="transmembrane region" description="Helical" evidence="1">
    <location>
        <begin position="6"/>
        <end position="22"/>
    </location>
</feature>
<reference evidence="2 3" key="1">
    <citation type="journal article" date="2012" name="J. Bacteriol.">
        <title>Complete genome sequence of strain 1860, a crenarchaeon of the genus pyrobaculum able to grow with various electron acceptors.</title>
        <authorList>
            <person name="Mardanov A.V."/>
            <person name="Gumerov V.M."/>
            <person name="Slobodkina G.B."/>
            <person name="Beletsky A.V."/>
            <person name="Bonch-Osmolovskaya E.A."/>
            <person name="Ravin N.V."/>
            <person name="Skryabin K.G."/>
        </authorList>
    </citation>
    <scope>NUCLEOTIDE SEQUENCE [LARGE SCALE GENOMIC DNA]</scope>
    <source>
        <strain evidence="2 3">1860</strain>
    </source>
</reference>
<sequence length="87" mass="9587">MKLDVTLIPIIFGLAVATLSVLKPVEVNKPDLSAVFLYWSEAYKYAERGDPAVIYRVAPLVSCNNETVSTPPGLSYKTLALICRFKP</sequence>
<dbReference type="RefSeq" id="WP_014288450.1">
    <property type="nucleotide sequence ID" value="NC_016645.1"/>
</dbReference>
<dbReference type="GeneID" id="11595444"/>
<dbReference type="STRING" id="1104324.P186_1191"/>
<dbReference type="EMBL" id="CP003098">
    <property type="protein sequence ID" value="AET32622.1"/>
    <property type="molecule type" value="Genomic_DNA"/>
</dbReference>
<gene>
    <name evidence="2" type="ORF">P186_1191</name>
</gene>
<evidence type="ECO:0000256" key="1">
    <source>
        <dbReference type="SAM" id="Phobius"/>
    </source>
</evidence>
<dbReference type="eggNOG" id="arCOG05618">
    <property type="taxonomic scope" value="Archaea"/>
</dbReference>
<name>G7VCT3_9CREN</name>
<dbReference type="AlphaFoldDB" id="G7VCT3"/>
<evidence type="ECO:0000313" key="3">
    <source>
        <dbReference type="Proteomes" id="UP000005867"/>
    </source>
</evidence>
<dbReference type="Proteomes" id="UP000005867">
    <property type="component" value="Chromosome"/>
</dbReference>
<dbReference type="HOGENOM" id="CLU_2461886_0_0_2"/>
<protein>
    <submittedName>
        <fullName evidence="2">Uncharacterized protein</fullName>
    </submittedName>
</protein>
<dbReference type="KEGG" id="pyr:P186_1191"/>
<keyword evidence="1" id="KW-1133">Transmembrane helix</keyword>
<evidence type="ECO:0000313" key="2">
    <source>
        <dbReference type="EMBL" id="AET32622.1"/>
    </source>
</evidence>
<organism evidence="2 3">
    <name type="scientific">Pyrobaculum ferrireducens</name>
    <dbReference type="NCBI Taxonomy" id="1104324"/>
    <lineage>
        <taxon>Archaea</taxon>
        <taxon>Thermoproteota</taxon>
        <taxon>Thermoprotei</taxon>
        <taxon>Thermoproteales</taxon>
        <taxon>Thermoproteaceae</taxon>
        <taxon>Pyrobaculum</taxon>
    </lineage>
</organism>
<proteinExistence type="predicted"/>